<evidence type="ECO:0000313" key="2">
    <source>
        <dbReference type="EMBL" id="KWT77356.1"/>
    </source>
</evidence>
<gene>
    <name evidence="2" type="ORF">ASN18_3051</name>
</gene>
<dbReference type="InterPro" id="IPR018537">
    <property type="entry name" value="Peptidoglycan-bd_3"/>
</dbReference>
<keyword evidence="3" id="KW-1185">Reference proteome</keyword>
<evidence type="ECO:0000259" key="1">
    <source>
        <dbReference type="Pfam" id="PF09374"/>
    </source>
</evidence>
<accession>A0ABR5SBM7</accession>
<sequence>MLALLLQREPPQMAAEYIDRRRQYYSRIAQTGKRRKYLTGWLNRLERLAEYIAEYINEDKEAV</sequence>
<dbReference type="EMBL" id="LNQR01000123">
    <property type="protein sequence ID" value="KWT77356.1"/>
    <property type="molecule type" value="Genomic_DNA"/>
</dbReference>
<proteinExistence type="predicted"/>
<evidence type="ECO:0000313" key="3">
    <source>
        <dbReference type="Proteomes" id="UP000060487"/>
    </source>
</evidence>
<feature type="domain" description="Peptidoglycan binding" evidence="1">
    <location>
        <begin position="6"/>
        <end position="46"/>
    </location>
</feature>
<dbReference type="Pfam" id="PF09374">
    <property type="entry name" value="PG_binding_3"/>
    <property type="match status" value="1"/>
</dbReference>
<dbReference type="RefSeq" id="WP_085053659.1">
    <property type="nucleotide sequence ID" value="NZ_LNQR01000123.1"/>
</dbReference>
<name>A0ABR5SBM7_9BACT</name>
<dbReference type="Gene3D" id="1.20.141.10">
    <property type="entry name" value="Chitosanase, subunit A, domain 1"/>
    <property type="match status" value="1"/>
</dbReference>
<organism evidence="2 3">
    <name type="scientific">Candidatus Magnetominusculus xianensis</name>
    <dbReference type="NCBI Taxonomy" id="1748249"/>
    <lineage>
        <taxon>Bacteria</taxon>
        <taxon>Pseudomonadati</taxon>
        <taxon>Nitrospirota</taxon>
        <taxon>Nitrospiria</taxon>
        <taxon>Nitrospirales</taxon>
        <taxon>Nitrospiraceae</taxon>
        <taxon>Candidatus Magnetominusculus</taxon>
    </lineage>
</organism>
<dbReference type="Proteomes" id="UP000060487">
    <property type="component" value="Unassembled WGS sequence"/>
</dbReference>
<protein>
    <recommendedName>
        <fullName evidence="1">Peptidoglycan binding domain-containing protein</fullName>
    </recommendedName>
</protein>
<comment type="caution">
    <text evidence="2">The sequence shown here is derived from an EMBL/GenBank/DDBJ whole genome shotgun (WGS) entry which is preliminary data.</text>
</comment>
<reference evidence="2 3" key="1">
    <citation type="submission" date="2015-11" db="EMBL/GenBank/DDBJ databases">
        <authorList>
            <person name="Lin W."/>
        </authorList>
    </citation>
    <scope>NUCLEOTIDE SEQUENCE [LARGE SCALE GENOMIC DNA]</scope>
    <source>
        <strain evidence="2 3">HCH-1</strain>
    </source>
</reference>